<name>A0A914YCA0_9BILA</name>
<protein>
    <submittedName>
        <fullName evidence="3">Borealin N-terminal domain-containing protein</fullName>
    </submittedName>
</protein>
<feature type="region of interest" description="Disordered" evidence="1">
    <location>
        <begin position="40"/>
        <end position="99"/>
    </location>
</feature>
<evidence type="ECO:0000313" key="2">
    <source>
        <dbReference type="Proteomes" id="UP000887577"/>
    </source>
</evidence>
<dbReference type="Proteomes" id="UP000887577">
    <property type="component" value="Unplaced"/>
</dbReference>
<evidence type="ECO:0000313" key="3">
    <source>
        <dbReference type="WBParaSite" id="PSU_v2.g17851.t1"/>
    </source>
</evidence>
<proteinExistence type="predicted"/>
<reference evidence="3" key="1">
    <citation type="submission" date="2022-11" db="UniProtKB">
        <authorList>
            <consortium name="WormBaseParasite"/>
        </authorList>
    </citation>
    <scope>IDENTIFICATION</scope>
</reference>
<dbReference type="AlphaFoldDB" id="A0A914YCA0"/>
<dbReference type="WBParaSite" id="PSU_v2.g17851.t1">
    <property type="protein sequence ID" value="PSU_v2.g17851.t1"/>
    <property type="gene ID" value="PSU_v2.g17851"/>
</dbReference>
<accession>A0A914YCA0</accession>
<evidence type="ECO:0000256" key="1">
    <source>
        <dbReference type="SAM" id="MobiDB-lite"/>
    </source>
</evidence>
<organism evidence="2 3">
    <name type="scientific">Panagrolaimus superbus</name>
    <dbReference type="NCBI Taxonomy" id="310955"/>
    <lineage>
        <taxon>Eukaryota</taxon>
        <taxon>Metazoa</taxon>
        <taxon>Ecdysozoa</taxon>
        <taxon>Nematoda</taxon>
        <taxon>Chromadorea</taxon>
        <taxon>Rhabditida</taxon>
        <taxon>Tylenchina</taxon>
        <taxon>Panagrolaimomorpha</taxon>
        <taxon>Panagrolaimoidea</taxon>
        <taxon>Panagrolaimidae</taxon>
        <taxon>Panagrolaimus</taxon>
    </lineage>
</organism>
<keyword evidence="2" id="KW-1185">Reference proteome</keyword>
<sequence>MKAQQKNEALAKQRRTLQKLEEVLDTPVLSSINHVAKLRQQFDTPKEIPPTLRPRMRENSTPPSRRRRSPQKSETRGTKQYMNPQNHRRSRSVIGRVLS</sequence>